<proteinExistence type="predicted"/>
<gene>
    <name evidence="2" type="ORF">ACEWY4_003650</name>
</gene>
<dbReference type="PANTHER" id="PTHR11412:SF150">
    <property type="entry name" value="ALPHA-2-MACROGLOBULIN-RELATED"/>
    <property type="match status" value="1"/>
</dbReference>
<accession>A0ABD1KRV1</accession>
<reference evidence="2 3" key="1">
    <citation type="submission" date="2024-09" db="EMBL/GenBank/DDBJ databases">
        <title>A chromosome-level genome assembly of Gray's grenadier anchovy, Coilia grayii.</title>
        <authorList>
            <person name="Fu Z."/>
        </authorList>
    </citation>
    <scope>NUCLEOTIDE SEQUENCE [LARGE SCALE GENOMIC DNA]</scope>
    <source>
        <strain evidence="2">G4</strain>
        <tissue evidence="2">Muscle</tissue>
    </source>
</reference>
<name>A0ABD1KRV1_9TELE</name>
<evidence type="ECO:0000313" key="2">
    <source>
        <dbReference type="EMBL" id="KAL2101889.1"/>
    </source>
</evidence>
<keyword evidence="3" id="KW-1185">Reference proteome</keyword>
<dbReference type="PANTHER" id="PTHR11412">
    <property type="entry name" value="MACROGLOBULIN / COMPLEMENT"/>
    <property type="match status" value="1"/>
</dbReference>
<dbReference type="InterPro" id="IPR002890">
    <property type="entry name" value="MG2"/>
</dbReference>
<feature type="domain" description="Macroglobulin" evidence="1">
    <location>
        <begin position="91"/>
        <end position="193"/>
    </location>
</feature>
<evidence type="ECO:0000313" key="3">
    <source>
        <dbReference type="Proteomes" id="UP001591681"/>
    </source>
</evidence>
<sequence>MIMSQSKAKICASVLSSNKALLMSIYLTDGDQKKLLHQETSDKDFHRCFTIQAPAVDKDSVQNIKVEVKGQTSHWTKDSRVKFRPKLSPIIFIQTDKPLYSPGQTVHFRLVTMDTDFIPLQQKCNLLFCVVVCYTCSSEAYTKGGIDWTSMATIGQWLNVTSERNTVQLSHMLNPEAALGSYRLVVTAEWGERYTFGQPVSGKASVSLCQGTDYNRYGGNDEQAIVVRCFNEEVEMDQSGCASHVINMTWMTHPHLNKTWRDSLTFKATVAEEGTDATTTVDQPAPVPIVMTFSKSRTAVENHYKDVITDANSA</sequence>
<dbReference type="Gene3D" id="2.60.40.1930">
    <property type="match status" value="1"/>
</dbReference>
<organism evidence="2 3">
    <name type="scientific">Coilia grayii</name>
    <name type="common">Gray's grenadier anchovy</name>
    <dbReference type="NCBI Taxonomy" id="363190"/>
    <lineage>
        <taxon>Eukaryota</taxon>
        <taxon>Metazoa</taxon>
        <taxon>Chordata</taxon>
        <taxon>Craniata</taxon>
        <taxon>Vertebrata</taxon>
        <taxon>Euteleostomi</taxon>
        <taxon>Actinopterygii</taxon>
        <taxon>Neopterygii</taxon>
        <taxon>Teleostei</taxon>
        <taxon>Clupei</taxon>
        <taxon>Clupeiformes</taxon>
        <taxon>Clupeoidei</taxon>
        <taxon>Engraulidae</taxon>
        <taxon>Coilinae</taxon>
        <taxon>Coilia</taxon>
    </lineage>
</organism>
<protein>
    <recommendedName>
        <fullName evidence="1">Macroglobulin domain-containing protein</fullName>
    </recommendedName>
</protein>
<evidence type="ECO:0000259" key="1">
    <source>
        <dbReference type="Pfam" id="PF01835"/>
    </source>
</evidence>
<dbReference type="AlphaFoldDB" id="A0ABD1KRV1"/>
<dbReference type="Proteomes" id="UP001591681">
    <property type="component" value="Unassembled WGS sequence"/>
</dbReference>
<dbReference type="EMBL" id="JBHFQA010000003">
    <property type="protein sequence ID" value="KAL2101889.1"/>
    <property type="molecule type" value="Genomic_DNA"/>
</dbReference>
<dbReference type="Pfam" id="PF01835">
    <property type="entry name" value="MG2"/>
    <property type="match status" value="1"/>
</dbReference>
<comment type="caution">
    <text evidence="2">The sequence shown here is derived from an EMBL/GenBank/DDBJ whole genome shotgun (WGS) entry which is preliminary data.</text>
</comment>
<dbReference type="InterPro" id="IPR050473">
    <property type="entry name" value="A2M/Complement_sys"/>
</dbReference>